<keyword evidence="5" id="KW-0443">Lipid metabolism</keyword>
<dbReference type="Pfam" id="PF06775">
    <property type="entry name" value="Seipin"/>
    <property type="match status" value="1"/>
</dbReference>
<feature type="transmembrane region" description="Helical" evidence="8">
    <location>
        <begin position="239"/>
        <end position="261"/>
    </location>
</feature>
<name>A0ABM1GLW4_SOLPN</name>
<keyword evidence="3" id="KW-0256">Endoplasmic reticulum</keyword>
<dbReference type="Proteomes" id="UP000694930">
    <property type="component" value="Chromosome 4"/>
</dbReference>
<feature type="transmembrane region" description="Helical" evidence="8">
    <location>
        <begin position="51"/>
        <end position="73"/>
    </location>
</feature>
<feature type="transmembrane region" description="Helical" evidence="8">
    <location>
        <begin position="312"/>
        <end position="333"/>
    </location>
</feature>
<dbReference type="CDD" id="cd23995">
    <property type="entry name" value="Seipin_BSCL2_like"/>
    <property type="match status" value="1"/>
</dbReference>
<feature type="compositionally biased region" description="Basic and acidic residues" evidence="7">
    <location>
        <begin position="362"/>
        <end position="377"/>
    </location>
</feature>
<feature type="region of interest" description="Disordered" evidence="7">
    <location>
        <begin position="353"/>
        <end position="418"/>
    </location>
</feature>
<keyword evidence="2 8" id="KW-0812">Transmembrane</keyword>
<comment type="subcellular location">
    <subcellularLocation>
        <location evidence="1">Endoplasmic reticulum membrane</location>
        <topology evidence="1">Multi-pass membrane protein</topology>
    </subcellularLocation>
</comment>
<reference evidence="10" key="2">
    <citation type="submission" date="2025-08" db="UniProtKB">
        <authorList>
            <consortium name="RefSeq"/>
        </authorList>
    </citation>
    <scope>IDENTIFICATION</scope>
</reference>
<gene>
    <name evidence="10" type="primary">LOC107017277</name>
</gene>
<feature type="transmembrane region" description="Helical" evidence="8">
    <location>
        <begin position="106"/>
        <end position="135"/>
    </location>
</feature>
<evidence type="ECO:0000256" key="2">
    <source>
        <dbReference type="ARBA" id="ARBA00022692"/>
    </source>
</evidence>
<evidence type="ECO:0000256" key="6">
    <source>
        <dbReference type="ARBA" id="ARBA00023136"/>
    </source>
</evidence>
<organism evidence="9 10">
    <name type="scientific">Solanum pennellii</name>
    <name type="common">Tomato</name>
    <name type="synonym">Lycopersicon pennellii</name>
    <dbReference type="NCBI Taxonomy" id="28526"/>
    <lineage>
        <taxon>Eukaryota</taxon>
        <taxon>Viridiplantae</taxon>
        <taxon>Streptophyta</taxon>
        <taxon>Embryophyta</taxon>
        <taxon>Tracheophyta</taxon>
        <taxon>Spermatophyta</taxon>
        <taxon>Magnoliopsida</taxon>
        <taxon>eudicotyledons</taxon>
        <taxon>Gunneridae</taxon>
        <taxon>Pentapetalae</taxon>
        <taxon>asterids</taxon>
        <taxon>lamiids</taxon>
        <taxon>Solanales</taxon>
        <taxon>Solanaceae</taxon>
        <taxon>Solanoideae</taxon>
        <taxon>Solaneae</taxon>
        <taxon>Solanum</taxon>
        <taxon>Solanum subgen. Lycopersicon</taxon>
    </lineage>
</organism>
<reference evidence="9" key="1">
    <citation type="journal article" date="2014" name="Nat. Genet.">
        <title>The genome of the stress-tolerant wild tomato species Solanum pennellii.</title>
        <authorList>
            <person name="Bolger A."/>
            <person name="Scossa F."/>
            <person name="Bolger M.E."/>
            <person name="Lanz C."/>
            <person name="Maumus F."/>
            <person name="Tohge T."/>
            <person name="Quesneville H."/>
            <person name="Alseekh S."/>
            <person name="Sorensen I."/>
            <person name="Lichtenstein G."/>
            <person name="Fich E.A."/>
            <person name="Conte M."/>
            <person name="Keller H."/>
            <person name="Schneeberger K."/>
            <person name="Schwacke R."/>
            <person name="Ofner I."/>
            <person name="Vrebalov J."/>
            <person name="Xu Y."/>
            <person name="Osorio S."/>
            <person name="Aflitos S.A."/>
            <person name="Schijlen E."/>
            <person name="Jimenez-Gomez J.M."/>
            <person name="Ryngajllo M."/>
            <person name="Kimura S."/>
            <person name="Kumar R."/>
            <person name="Koenig D."/>
            <person name="Headland L.R."/>
            <person name="Maloof J.N."/>
            <person name="Sinha N."/>
            <person name="van Ham R.C."/>
            <person name="Lankhorst R.K."/>
            <person name="Mao L."/>
            <person name="Vogel A."/>
            <person name="Arsova B."/>
            <person name="Panstruga R."/>
            <person name="Fei Z."/>
            <person name="Rose J.K."/>
            <person name="Zamir D."/>
            <person name="Carrari F."/>
            <person name="Giovannoni J.J."/>
            <person name="Weigel D."/>
            <person name="Usadel B."/>
            <person name="Fernie A.R."/>
        </authorList>
    </citation>
    <scope>NUCLEOTIDE SEQUENCE [LARGE SCALE GENOMIC DNA]</scope>
    <source>
        <strain evidence="9">cv. LA0716</strain>
    </source>
</reference>
<dbReference type="InterPro" id="IPR009617">
    <property type="entry name" value="Seipin"/>
</dbReference>
<evidence type="ECO:0000313" key="10">
    <source>
        <dbReference type="RefSeq" id="XP_015073025.1"/>
    </source>
</evidence>
<evidence type="ECO:0000256" key="7">
    <source>
        <dbReference type="SAM" id="MobiDB-lite"/>
    </source>
</evidence>
<feature type="region of interest" description="Disordered" evidence="7">
    <location>
        <begin position="1"/>
        <end position="21"/>
    </location>
</feature>
<accession>A0ABM1GLW4</accession>
<sequence>MISMEEKNEFDEQEEEYVDDNEDELLKNNNSSVQNSSSNWFIKMLSSQAEIITTILISLVSPIFYIFSFANIFEEETEKKVPVAVHVVATVPSKLLNGVTLLLKKFGVGILGAAYVAIVLISLLIVSGILGFGFVRMWMEEPVILREPLYFDYADVNPKAVFSFGGGYDQNHNDAGVPLGHTMYVSLFLLMPESDFNRDIGVFQLVAESLSKEGLVMATSSHPCMLRFRSLPIRLMREFIMSVPLVLGLTAETQTIVVPMLKHKEGLPRTEAIRITMIPRAGTFGLPQLYQSQIILKSQPPWYKNLVYKWKWTISVWTSMYMYATLLVILLSWCRPLVFPVIATSFMTSADVNSTVEAPEEPQEKGREESDVSESVRRWRQSRRKRKAMLQQSVSPEFADDSASSISITREDTANSSD</sequence>
<keyword evidence="6 8" id="KW-0472">Membrane</keyword>
<keyword evidence="9" id="KW-1185">Reference proteome</keyword>
<proteinExistence type="predicted"/>
<protein>
    <submittedName>
        <fullName evidence="10">Seipin-1</fullName>
    </submittedName>
</protein>
<evidence type="ECO:0000313" key="9">
    <source>
        <dbReference type="Proteomes" id="UP000694930"/>
    </source>
</evidence>
<evidence type="ECO:0000256" key="3">
    <source>
        <dbReference type="ARBA" id="ARBA00022824"/>
    </source>
</evidence>
<feature type="compositionally biased region" description="Basic residues" evidence="7">
    <location>
        <begin position="378"/>
        <end position="388"/>
    </location>
</feature>
<dbReference type="GeneID" id="107017277"/>
<dbReference type="RefSeq" id="XP_015073025.1">
    <property type="nucleotide sequence ID" value="XM_015217539.2"/>
</dbReference>
<evidence type="ECO:0000256" key="1">
    <source>
        <dbReference type="ARBA" id="ARBA00004477"/>
    </source>
</evidence>
<dbReference type="PANTHER" id="PTHR21212">
    <property type="entry name" value="BERNARDINELLI-SEIP CONGENITAL LIPODYSTROPHY 2 HOMOLOG BSCL2 PROTEIN"/>
    <property type="match status" value="1"/>
</dbReference>
<evidence type="ECO:0000256" key="8">
    <source>
        <dbReference type="SAM" id="Phobius"/>
    </source>
</evidence>
<feature type="compositionally biased region" description="Acidic residues" evidence="7">
    <location>
        <begin position="8"/>
        <end position="21"/>
    </location>
</feature>
<dbReference type="PANTHER" id="PTHR21212:SF5">
    <property type="entry name" value="SEIPIN-1"/>
    <property type="match status" value="1"/>
</dbReference>
<keyword evidence="4 8" id="KW-1133">Transmembrane helix</keyword>
<evidence type="ECO:0000256" key="4">
    <source>
        <dbReference type="ARBA" id="ARBA00022989"/>
    </source>
</evidence>
<evidence type="ECO:0000256" key="5">
    <source>
        <dbReference type="ARBA" id="ARBA00023098"/>
    </source>
</evidence>
<feature type="compositionally biased region" description="Basic and acidic residues" evidence="7">
    <location>
        <begin position="409"/>
        <end position="418"/>
    </location>
</feature>